<keyword evidence="5" id="KW-1185">Reference proteome</keyword>
<dbReference type="InterPro" id="IPR003599">
    <property type="entry name" value="Ig_sub"/>
</dbReference>
<feature type="domain" description="Ig-like" evidence="3">
    <location>
        <begin position="24"/>
        <end position="128"/>
    </location>
</feature>
<evidence type="ECO:0000256" key="2">
    <source>
        <dbReference type="SAM" id="SignalP"/>
    </source>
</evidence>
<dbReference type="Proteomes" id="UP001333110">
    <property type="component" value="Unassembled WGS sequence"/>
</dbReference>
<dbReference type="SMART" id="SM00408">
    <property type="entry name" value="IGc2"/>
    <property type="match status" value="1"/>
</dbReference>
<gene>
    <name evidence="4" type="ORF">QYF61_006647</name>
</gene>
<feature type="domain" description="Ig-like" evidence="3">
    <location>
        <begin position="358"/>
        <end position="422"/>
    </location>
</feature>
<dbReference type="SMART" id="SM00409">
    <property type="entry name" value="IG"/>
    <property type="match status" value="3"/>
</dbReference>
<keyword evidence="1" id="KW-0812">Transmembrane</keyword>
<organism evidence="4 5">
    <name type="scientific">Mycteria americana</name>
    <name type="common">Wood stork</name>
    <dbReference type="NCBI Taxonomy" id="33587"/>
    <lineage>
        <taxon>Eukaryota</taxon>
        <taxon>Metazoa</taxon>
        <taxon>Chordata</taxon>
        <taxon>Craniata</taxon>
        <taxon>Vertebrata</taxon>
        <taxon>Euteleostomi</taxon>
        <taxon>Archelosauria</taxon>
        <taxon>Archosauria</taxon>
        <taxon>Dinosauria</taxon>
        <taxon>Saurischia</taxon>
        <taxon>Theropoda</taxon>
        <taxon>Coelurosauria</taxon>
        <taxon>Aves</taxon>
        <taxon>Neognathae</taxon>
        <taxon>Neoaves</taxon>
        <taxon>Aequornithes</taxon>
        <taxon>Ciconiiformes</taxon>
        <taxon>Ciconiidae</taxon>
        <taxon>Mycteria</taxon>
    </lineage>
</organism>
<dbReference type="PANTHER" id="PTHR11422:SF0">
    <property type="entry name" value="T-CELL SURFACE GLYCOPROTEIN CD4"/>
    <property type="match status" value="1"/>
</dbReference>
<dbReference type="SUPFAM" id="SSF48726">
    <property type="entry name" value="Immunoglobulin"/>
    <property type="match status" value="2"/>
</dbReference>
<dbReference type="InterPro" id="IPR036179">
    <property type="entry name" value="Ig-like_dom_sf"/>
</dbReference>
<keyword evidence="2" id="KW-0732">Signal</keyword>
<dbReference type="Gene3D" id="2.60.40.10">
    <property type="entry name" value="Immunoglobulins"/>
    <property type="match status" value="3"/>
</dbReference>
<keyword evidence="1" id="KW-1133">Transmembrane helix</keyword>
<dbReference type="InterPro" id="IPR021963">
    <property type="entry name" value="Tcell_CD4_Cterm"/>
</dbReference>
<keyword evidence="1" id="KW-0472">Membrane</keyword>
<proteinExistence type="predicted"/>
<dbReference type="InterPro" id="IPR003598">
    <property type="entry name" value="Ig_sub2"/>
</dbReference>
<dbReference type="PANTHER" id="PTHR11422">
    <property type="entry name" value="T-CELL SURFACE GLYCOPROTEIN CD4"/>
    <property type="match status" value="1"/>
</dbReference>
<dbReference type="PROSITE" id="PS50835">
    <property type="entry name" value="IG_LIKE"/>
    <property type="match status" value="2"/>
</dbReference>
<dbReference type="AlphaFoldDB" id="A0AAN7PFP8"/>
<accession>A0AAN7PFP8</accession>
<sequence length="490" mass="55423">MESCGTVVSSMLAVFLVLHLGLIPIMAQQNELQIGVTGQAVILNCTGIPHDKQVTWKYDKVLIRSFTTMHLKETSSLLTKLIFSKGKATMTDRSEISPNSKHLKVLDLRLSDAGIYTCEYDSHTVSISLHVFKLTISLSGHFLPNEVPELTLTQNSSHPLRDLNITLFNSNNNIVRPKHLENKTRQKYILKLKQLEATDSGTWTCHVHSDSPLINHNISFDVKVLGFRNPDLERRYATVDSTVILSWCLNFQNINWKEGFTGQLNWKQQESATAHELLDFNITARGEKHETKKSSRFRFEIPESKPESTIEVKLPKVHFNHSGQYQCQLAYNKRYAHSTIELVVMKVSANPVGPLPRGAKMTLICQVSSPLPSNAHLLWERVNGTHMDIKKSKQHEVKVEVNISAAGLWNCHLIEDNDRKISLSYPVEEAPVWISYVVTGASIGGSVLVFGLACLCIISGISWQRRRQRAKRMARARQHLLENKTCQCQQ</sequence>
<dbReference type="Pfam" id="PF12104">
    <property type="entry name" value="Tcell_CD4_C"/>
    <property type="match status" value="1"/>
</dbReference>
<dbReference type="InterPro" id="IPR015274">
    <property type="entry name" value="CD4-extracel"/>
</dbReference>
<name>A0AAN7PFP8_MYCAM</name>
<evidence type="ECO:0000259" key="3">
    <source>
        <dbReference type="PROSITE" id="PS50835"/>
    </source>
</evidence>
<feature type="chain" id="PRO_5042897975" description="Ig-like domain-containing protein" evidence="2">
    <location>
        <begin position="28"/>
        <end position="490"/>
    </location>
</feature>
<reference evidence="4 5" key="1">
    <citation type="journal article" date="2023" name="J. Hered.">
        <title>Chromosome-level genome of the wood stork (Mycteria americana) provides insight into avian chromosome evolution.</title>
        <authorList>
            <person name="Flamio R. Jr."/>
            <person name="Ramstad K.M."/>
        </authorList>
    </citation>
    <scope>NUCLEOTIDE SEQUENCE [LARGE SCALE GENOMIC DNA]</scope>
    <source>
        <strain evidence="4">JAX WOST 10</strain>
    </source>
</reference>
<feature type="signal peptide" evidence="2">
    <location>
        <begin position="1"/>
        <end position="27"/>
    </location>
</feature>
<evidence type="ECO:0000313" key="4">
    <source>
        <dbReference type="EMBL" id="KAK4829810.1"/>
    </source>
</evidence>
<protein>
    <recommendedName>
        <fullName evidence="3">Ig-like domain-containing protein</fullName>
    </recommendedName>
</protein>
<evidence type="ECO:0000256" key="1">
    <source>
        <dbReference type="SAM" id="Phobius"/>
    </source>
</evidence>
<dbReference type="EMBL" id="JAUNZN010000001">
    <property type="protein sequence ID" value="KAK4829810.1"/>
    <property type="molecule type" value="Genomic_DNA"/>
</dbReference>
<dbReference type="Pfam" id="PF09191">
    <property type="entry name" value="CD4-extracel"/>
    <property type="match status" value="1"/>
</dbReference>
<dbReference type="Gene3D" id="1.20.5.900">
    <property type="entry name" value="transmembrane domain of human cd4"/>
    <property type="match status" value="1"/>
</dbReference>
<comment type="caution">
    <text evidence="4">The sequence shown here is derived from an EMBL/GenBank/DDBJ whole genome shotgun (WGS) entry which is preliminary data.</text>
</comment>
<dbReference type="InterPro" id="IPR013783">
    <property type="entry name" value="Ig-like_fold"/>
</dbReference>
<dbReference type="InterPro" id="IPR007110">
    <property type="entry name" value="Ig-like_dom"/>
</dbReference>
<feature type="transmembrane region" description="Helical" evidence="1">
    <location>
        <begin position="433"/>
        <end position="463"/>
    </location>
</feature>
<evidence type="ECO:0000313" key="5">
    <source>
        <dbReference type="Proteomes" id="UP001333110"/>
    </source>
</evidence>